<feature type="domain" description="Quercetin 2,3-dioxygenase C-terminal cupin" evidence="4">
    <location>
        <begin position="144"/>
        <end position="227"/>
    </location>
</feature>
<dbReference type="RefSeq" id="WP_311368521.1">
    <property type="nucleotide sequence ID" value="NZ_JAVRHX010000002.1"/>
</dbReference>
<feature type="domain" description="Pirin N-terminal" evidence="3">
    <location>
        <begin position="9"/>
        <end position="119"/>
    </location>
</feature>
<evidence type="ECO:0000259" key="3">
    <source>
        <dbReference type="Pfam" id="PF02678"/>
    </source>
</evidence>
<keyword evidence="6" id="KW-1185">Reference proteome</keyword>
<sequence length="231" mass="25623">MQYIRRANERGTVDLGWLQSQHSFSFGHYYDAAHMGLSVLRVINDDIVQPGRGFDTHGHQDMEIISYVVSGAVEHKDNQGNKTRIPAGDVQRMSAGTGIMHSEYNPSENEEVNFLQIWVLPEKKGLPPSYEQKTIEQQTQLTALVTPTGDAGSLSINQNMSMHRLVLGANETFTLQSQLGFGYLHIVKGQLSVDKDSFVKGDAFATSAKEAIKLIANSDLEAIWFDLPSQV</sequence>
<comment type="caution">
    <text evidence="5">The sequence shown here is derived from an EMBL/GenBank/DDBJ whole genome shotgun (WGS) entry which is preliminary data.</text>
</comment>
<evidence type="ECO:0000313" key="6">
    <source>
        <dbReference type="Proteomes" id="UP001253545"/>
    </source>
</evidence>
<dbReference type="CDD" id="cd02910">
    <property type="entry name" value="cupin_Yhhw_N"/>
    <property type="match status" value="1"/>
</dbReference>
<dbReference type="Pfam" id="PF02678">
    <property type="entry name" value="Pirin"/>
    <property type="match status" value="1"/>
</dbReference>
<reference evidence="5 6" key="1">
    <citation type="submission" date="2023-09" db="EMBL/GenBank/DDBJ databases">
        <authorList>
            <person name="Rey-Velasco X."/>
        </authorList>
    </citation>
    <scope>NUCLEOTIDE SEQUENCE [LARGE SCALE GENOMIC DNA]</scope>
    <source>
        <strain evidence="5 6">P117</strain>
    </source>
</reference>
<gene>
    <name evidence="5" type="ORF">RM552_09130</name>
</gene>
<dbReference type="InterPro" id="IPR041602">
    <property type="entry name" value="Quercetinase_C"/>
</dbReference>
<name>A0ABU2ZQW2_9ALTE</name>
<comment type="similarity">
    <text evidence="1 2">Belongs to the pirin family.</text>
</comment>
<dbReference type="InterPro" id="IPR011051">
    <property type="entry name" value="RmlC_Cupin_sf"/>
</dbReference>
<dbReference type="Pfam" id="PF17954">
    <property type="entry name" value="Pirin_C_2"/>
    <property type="match status" value="1"/>
</dbReference>
<evidence type="ECO:0000259" key="4">
    <source>
        <dbReference type="Pfam" id="PF17954"/>
    </source>
</evidence>
<proteinExistence type="inferred from homology"/>
<dbReference type="EMBL" id="JAVRHX010000002">
    <property type="protein sequence ID" value="MDT0595002.1"/>
    <property type="molecule type" value="Genomic_DNA"/>
</dbReference>
<dbReference type="PANTHER" id="PTHR43212">
    <property type="entry name" value="QUERCETIN 2,3-DIOXYGENASE"/>
    <property type="match status" value="1"/>
</dbReference>
<dbReference type="InterPro" id="IPR014710">
    <property type="entry name" value="RmlC-like_jellyroll"/>
</dbReference>
<dbReference type="SUPFAM" id="SSF51182">
    <property type="entry name" value="RmlC-like cupins"/>
    <property type="match status" value="1"/>
</dbReference>
<evidence type="ECO:0000256" key="2">
    <source>
        <dbReference type="RuleBase" id="RU003457"/>
    </source>
</evidence>
<dbReference type="Proteomes" id="UP001253545">
    <property type="component" value="Unassembled WGS sequence"/>
</dbReference>
<evidence type="ECO:0000256" key="1">
    <source>
        <dbReference type="ARBA" id="ARBA00008416"/>
    </source>
</evidence>
<evidence type="ECO:0000313" key="5">
    <source>
        <dbReference type="EMBL" id="MDT0595002.1"/>
    </source>
</evidence>
<protein>
    <submittedName>
        <fullName evidence="5">Pirin family protein</fullName>
    </submittedName>
</protein>
<organism evidence="5 6">
    <name type="scientific">Glaciecola petra</name>
    <dbReference type="NCBI Taxonomy" id="3075602"/>
    <lineage>
        <taxon>Bacteria</taxon>
        <taxon>Pseudomonadati</taxon>
        <taxon>Pseudomonadota</taxon>
        <taxon>Gammaproteobacteria</taxon>
        <taxon>Alteromonadales</taxon>
        <taxon>Alteromonadaceae</taxon>
        <taxon>Glaciecola</taxon>
    </lineage>
</organism>
<accession>A0ABU2ZQW2</accession>
<dbReference type="PIRSF" id="PIRSF006232">
    <property type="entry name" value="Pirin"/>
    <property type="match status" value="1"/>
</dbReference>
<dbReference type="PANTHER" id="PTHR43212:SF3">
    <property type="entry name" value="QUERCETIN 2,3-DIOXYGENASE"/>
    <property type="match status" value="1"/>
</dbReference>
<dbReference type="InterPro" id="IPR012093">
    <property type="entry name" value="Pirin"/>
</dbReference>
<dbReference type="InterPro" id="IPR003829">
    <property type="entry name" value="Pirin_N_dom"/>
</dbReference>
<dbReference type="Gene3D" id="2.60.120.10">
    <property type="entry name" value="Jelly Rolls"/>
    <property type="match status" value="2"/>
</dbReference>